<feature type="domain" description="Myb-like" evidence="1">
    <location>
        <begin position="9"/>
        <end position="57"/>
    </location>
</feature>
<feature type="domain" description="Myb-like" evidence="1">
    <location>
        <begin position="79"/>
        <end position="126"/>
    </location>
</feature>
<evidence type="ECO:0000313" key="2">
    <source>
        <dbReference type="EMBL" id="GJG57825.1"/>
    </source>
</evidence>
<keyword evidence="3" id="KW-1185">Reference proteome</keyword>
<evidence type="ECO:0000259" key="1">
    <source>
        <dbReference type="SMART" id="SM00717"/>
    </source>
</evidence>
<dbReference type="AlphaFoldDB" id="A0A9R1CX85"/>
<gene>
    <name evidence="2" type="ORF">PRLR5076_06760</name>
</gene>
<dbReference type="GeneID" id="72468730"/>
<evidence type="ECO:0000313" key="3">
    <source>
        <dbReference type="Proteomes" id="UP000825483"/>
    </source>
</evidence>
<proteinExistence type="predicted"/>
<sequence length="155" mass="18209">MYYKGKIYSGEPWTAEENQKLKEMAKAQKPFYEIAESFKPKRTINAVFLHAREISRLDSGVRLFDDDGTKPKSDIFPNNNVKWTEKDDKDLIHMFKEVKMSYDEMAKRLGRSTNSITSRLCAICKDKDTNRLRNYTFSSLFDSIRFLIYAKPLNQ</sequence>
<protein>
    <recommendedName>
        <fullName evidence="1">Myb-like domain-containing protein</fullName>
    </recommendedName>
</protein>
<dbReference type="EMBL" id="BPUB01000001">
    <property type="protein sequence ID" value="GJG57825.1"/>
    <property type="molecule type" value="Genomic_DNA"/>
</dbReference>
<comment type="caution">
    <text evidence="2">The sequence shown here is derived from an EMBL/GenBank/DDBJ whole genome shotgun (WGS) entry which is preliminary data.</text>
</comment>
<accession>A0A9R1CX85</accession>
<name>A0A9R1CX85_9BACT</name>
<reference evidence="2" key="1">
    <citation type="journal article" date="2022" name="Int. J. Syst. Evol. Microbiol.">
        <title>Prevotella lacticifex sp. nov., isolated from the rumen of cows.</title>
        <authorList>
            <person name="Shinkai T."/>
            <person name="Ikeyama N."/>
            <person name="Kumagai M."/>
            <person name="Ohmori H."/>
            <person name="Sakamoto M."/>
            <person name="Ohkuma M."/>
            <person name="Mitsumori M."/>
        </authorList>
    </citation>
    <scope>NUCLEOTIDE SEQUENCE</scope>
    <source>
        <strain evidence="2">R5076</strain>
    </source>
</reference>
<dbReference type="Proteomes" id="UP000825483">
    <property type="component" value="Unassembled WGS sequence"/>
</dbReference>
<dbReference type="RefSeq" id="WP_223928291.1">
    <property type="nucleotide sequence ID" value="NZ_BPTU01000004.1"/>
</dbReference>
<dbReference type="InterPro" id="IPR001005">
    <property type="entry name" value="SANT/Myb"/>
</dbReference>
<organism evidence="2 3">
    <name type="scientific">Prevotella lacticifex</name>
    <dbReference type="NCBI Taxonomy" id="2854755"/>
    <lineage>
        <taxon>Bacteria</taxon>
        <taxon>Pseudomonadati</taxon>
        <taxon>Bacteroidota</taxon>
        <taxon>Bacteroidia</taxon>
        <taxon>Bacteroidales</taxon>
        <taxon>Prevotellaceae</taxon>
        <taxon>Prevotella</taxon>
    </lineage>
</organism>
<dbReference type="SMART" id="SM00717">
    <property type="entry name" value="SANT"/>
    <property type="match status" value="2"/>
</dbReference>